<evidence type="ECO:0000256" key="5">
    <source>
        <dbReference type="SAM" id="MobiDB-lite"/>
    </source>
</evidence>
<reference key="1">
    <citation type="submission" date="2010-11" db="EMBL/GenBank/DDBJ databases">
        <title>The complete sequence of chromosome of Isophaera pallida ATCC 43644.</title>
        <authorList>
            <consortium name="US DOE Joint Genome Institute (JGI-PGF)"/>
            <person name="Lucas S."/>
            <person name="Copeland A."/>
            <person name="Lapidus A."/>
            <person name="Bruce D."/>
            <person name="Goodwin L."/>
            <person name="Pitluck S."/>
            <person name="Kyrpides N."/>
            <person name="Mavromatis K."/>
            <person name="Pagani I."/>
            <person name="Ivanova N."/>
            <person name="Saunders E."/>
            <person name="Brettin T."/>
            <person name="Detter J.C."/>
            <person name="Han C."/>
            <person name="Tapia R."/>
            <person name="Land M."/>
            <person name="Hauser L."/>
            <person name="Markowitz V."/>
            <person name="Cheng J.-F."/>
            <person name="Hugenholtz P."/>
            <person name="Woyke T."/>
            <person name="Wu D."/>
            <person name="Eisen J.A."/>
        </authorList>
    </citation>
    <scope>NUCLEOTIDE SEQUENCE</scope>
    <source>
        <strain>ATCC 43644</strain>
    </source>
</reference>
<keyword evidence="3 6" id="KW-1133">Transmembrane helix</keyword>
<dbReference type="InParanoid" id="E8R5Y3"/>
<feature type="region of interest" description="Disordered" evidence="5">
    <location>
        <begin position="94"/>
        <end position="116"/>
    </location>
</feature>
<comment type="subcellular location">
    <subcellularLocation>
        <location evidence="1">Membrane</location>
        <topology evidence="1">Multi-pass membrane protein</topology>
    </subcellularLocation>
</comment>
<sequence length="308" mass="32310">MTWTLGLVSLAVVAASLLGGFLPLRARLTHTRMQLYLSVSAGVMLGAAFFHMMPEAIEQSGSAHILNWSAFGLITLYLVERFFASHHHEVAETPESATPSSCFNEPDHRHHASGIQHDPPTPAVSLHWGAAAIGLTIHSLTGGVALASAFVIGEQAGGGLGNVSSVAWGVALATLLHKPADSLTIVSLMLRGGMKPLTAHLVNLVFALMVPLGVLFFFTGIQWWGQAAGNGPAAAVLAFSAGTFLCIGLSDLLPELRFHDHDRIKISVALLAGFGLMALTVLFHQHGSTKPAAPSVVNSDAGHAGHTH</sequence>
<dbReference type="Proteomes" id="UP000008631">
    <property type="component" value="Chromosome"/>
</dbReference>
<dbReference type="KEGG" id="ipa:Isop_3323"/>
<gene>
    <name evidence="7" type="ordered locus">Isop_3323</name>
</gene>
<dbReference type="HOGENOM" id="CLU_015114_4_0_0"/>
<reference evidence="7 8" key="2">
    <citation type="journal article" date="2011" name="Stand. Genomic Sci.">
        <title>Complete genome sequence of Isosphaera pallida type strain (IS1B).</title>
        <authorList>
            <consortium name="US DOE Joint Genome Institute (JGI-PGF)"/>
            <person name="Goker M."/>
            <person name="Cleland D."/>
            <person name="Saunders E."/>
            <person name="Lapidus A."/>
            <person name="Nolan M."/>
            <person name="Lucas S."/>
            <person name="Hammon N."/>
            <person name="Deshpande S."/>
            <person name="Cheng J.F."/>
            <person name="Tapia R."/>
            <person name="Han C."/>
            <person name="Goodwin L."/>
            <person name="Pitluck S."/>
            <person name="Liolios K."/>
            <person name="Pagani I."/>
            <person name="Ivanova N."/>
            <person name="Mavromatis K."/>
            <person name="Pati A."/>
            <person name="Chen A."/>
            <person name="Palaniappan K."/>
            <person name="Land M."/>
            <person name="Hauser L."/>
            <person name="Chang Y.J."/>
            <person name="Jeffries C.D."/>
            <person name="Detter J.C."/>
            <person name="Beck B."/>
            <person name="Woyke T."/>
            <person name="Bristow J."/>
            <person name="Eisen J.A."/>
            <person name="Markowitz V."/>
            <person name="Hugenholtz P."/>
            <person name="Kyrpides N.C."/>
            <person name="Klenk H.P."/>
        </authorList>
    </citation>
    <scope>NUCLEOTIDE SEQUENCE [LARGE SCALE GENOMIC DNA]</scope>
    <source>
        <strain evidence="8">ATCC 43644 / DSM 9630 / IS1B</strain>
    </source>
</reference>
<name>E8R5Y3_ISOPI</name>
<feature type="transmembrane region" description="Helical" evidence="6">
    <location>
        <begin position="233"/>
        <end position="252"/>
    </location>
</feature>
<evidence type="ECO:0000256" key="1">
    <source>
        <dbReference type="ARBA" id="ARBA00004141"/>
    </source>
</evidence>
<evidence type="ECO:0000256" key="3">
    <source>
        <dbReference type="ARBA" id="ARBA00022989"/>
    </source>
</evidence>
<evidence type="ECO:0000256" key="6">
    <source>
        <dbReference type="SAM" id="Phobius"/>
    </source>
</evidence>
<feature type="transmembrane region" description="Helical" evidence="6">
    <location>
        <begin position="197"/>
        <end position="221"/>
    </location>
</feature>
<dbReference type="EMBL" id="CP002353">
    <property type="protein sequence ID" value="ADV63885.1"/>
    <property type="molecule type" value="Genomic_DNA"/>
</dbReference>
<evidence type="ECO:0000256" key="4">
    <source>
        <dbReference type="ARBA" id="ARBA00023136"/>
    </source>
</evidence>
<keyword evidence="8" id="KW-1185">Reference proteome</keyword>
<keyword evidence="4 6" id="KW-0472">Membrane</keyword>
<evidence type="ECO:0000313" key="8">
    <source>
        <dbReference type="Proteomes" id="UP000008631"/>
    </source>
</evidence>
<dbReference type="Pfam" id="PF02535">
    <property type="entry name" value="Zip"/>
    <property type="match status" value="1"/>
</dbReference>
<feature type="transmembrane region" description="Helical" evidence="6">
    <location>
        <begin position="35"/>
        <end position="53"/>
    </location>
</feature>
<dbReference type="RefSeq" id="WP_013566173.1">
    <property type="nucleotide sequence ID" value="NC_014962.1"/>
</dbReference>
<dbReference type="PANTHER" id="PTHR11040:SF44">
    <property type="entry name" value="PROTEIN ZNTC-RELATED"/>
    <property type="match status" value="1"/>
</dbReference>
<evidence type="ECO:0000256" key="2">
    <source>
        <dbReference type="ARBA" id="ARBA00022692"/>
    </source>
</evidence>
<evidence type="ECO:0000313" key="7">
    <source>
        <dbReference type="EMBL" id="ADV63885.1"/>
    </source>
</evidence>
<organism evidence="7 8">
    <name type="scientific">Isosphaera pallida (strain ATCC 43644 / DSM 9630 / IS1B)</name>
    <dbReference type="NCBI Taxonomy" id="575540"/>
    <lineage>
        <taxon>Bacteria</taxon>
        <taxon>Pseudomonadati</taxon>
        <taxon>Planctomycetota</taxon>
        <taxon>Planctomycetia</taxon>
        <taxon>Isosphaerales</taxon>
        <taxon>Isosphaeraceae</taxon>
        <taxon>Isosphaera</taxon>
    </lineage>
</organism>
<dbReference type="PANTHER" id="PTHR11040">
    <property type="entry name" value="ZINC/IRON TRANSPORTER"/>
    <property type="match status" value="1"/>
</dbReference>
<keyword evidence="2 6" id="KW-0812">Transmembrane</keyword>
<dbReference type="STRING" id="575540.Isop_3323"/>
<accession>E8R5Y3</accession>
<protein>
    <submittedName>
        <fullName evidence="7">Zinc/iron permease</fullName>
    </submittedName>
</protein>
<dbReference type="InterPro" id="IPR003689">
    <property type="entry name" value="ZIP"/>
</dbReference>
<feature type="transmembrane region" description="Helical" evidence="6">
    <location>
        <begin position="264"/>
        <end position="283"/>
    </location>
</feature>
<dbReference type="eggNOG" id="COG0428">
    <property type="taxonomic scope" value="Bacteria"/>
</dbReference>
<feature type="transmembrane region" description="Helical" evidence="6">
    <location>
        <begin position="128"/>
        <end position="152"/>
    </location>
</feature>
<dbReference type="GO" id="GO:0016020">
    <property type="term" value="C:membrane"/>
    <property type="evidence" value="ECO:0007669"/>
    <property type="project" value="UniProtKB-SubCell"/>
</dbReference>
<dbReference type="OrthoDB" id="5739025at2"/>
<dbReference type="GO" id="GO:0005385">
    <property type="term" value="F:zinc ion transmembrane transporter activity"/>
    <property type="evidence" value="ECO:0007669"/>
    <property type="project" value="TreeGrafter"/>
</dbReference>
<proteinExistence type="predicted"/>
<dbReference type="AlphaFoldDB" id="E8R5Y3"/>